<evidence type="ECO:0000313" key="2">
    <source>
        <dbReference type="EMBL" id="MST75164.1"/>
    </source>
</evidence>
<reference evidence="2 3" key="1">
    <citation type="submission" date="2019-08" db="EMBL/GenBank/DDBJ databases">
        <title>In-depth cultivation of the pig gut microbiome towards novel bacterial diversity and tailored functional studies.</title>
        <authorList>
            <person name="Wylensek D."/>
            <person name="Hitch T.C.A."/>
            <person name="Clavel T."/>
        </authorList>
    </citation>
    <scope>NUCLEOTIDE SEQUENCE [LARGE SCALE GENOMIC DNA]</scope>
    <source>
        <strain evidence="2 3">MUC/MUC-530-WT-4D</strain>
    </source>
</reference>
<feature type="transmembrane region" description="Helical" evidence="1">
    <location>
        <begin position="220"/>
        <end position="238"/>
    </location>
</feature>
<keyword evidence="1" id="KW-1133">Transmembrane helix</keyword>
<proteinExistence type="predicted"/>
<dbReference type="AlphaFoldDB" id="A0A6L5YRR6"/>
<dbReference type="PANTHER" id="PTHR35007">
    <property type="entry name" value="INTEGRAL MEMBRANE PROTEIN-RELATED"/>
    <property type="match status" value="1"/>
</dbReference>
<dbReference type="RefSeq" id="WP_154430124.1">
    <property type="nucleotide sequence ID" value="NZ_VUNI01000014.1"/>
</dbReference>
<evidence type="ECO:0000313" key="3">
    <source>
        <dbReference type="Proteomes" id="UP000474024"/>
    </source>
</evidence>
<keyword evidence="1" id="KW-0812">Transmembrane</keyword>
<dbReference type="PANTHER" id="PTHR35007:SF2">
    <property type="entry name" value="PILUS ASSEMBLE PROTEIN"/>
    <property type="match status" value="1"/>
</dbReference>
<keyword evidence="1" id="KW-0472">Membrane</keyword>
<evidence type="ECO:0000256" key="1">
    <source>
        <dbReference type="SAM" id="Phobius"/>
    </source>
</evidence>
<feature type="transmembrane region" description="Helical" evidence="1">
    <location>
        <begin position="382"/>
        <end position="403"/>
    </location>
</feature>
<comment type="caution">
    <text evidence="2">The sequence shown here is derived from an EMBL/GenBank/DDBJ whole genome shotgun (WGS) entry which is preliminary data.</text>
</comment>
<gene>
    <name evidence="2" type="ORF">FYJ75_09005</name>
</gene>
<name>A0A6L5YRR6_9FIRM</name>
<organism evidence="2 3">
    <name type="scientific">Roseburia porci</name>
    <dbReference type="NCBI Taxonomy" id="2605790"/>
    <lineage>
        <taxon>Bacteria</taxon>
        <taxon>Bacillati</taxon>
        <taxon>Bacillota</taxon>
        <taxon>Clostridia</taxon>
        <taxon>Lachnospirales</taxon>
        <taxon>Lachnospiraceae</taxon>
        <taxon>Roseburia</taxon>
    </lineage>
</organism>
<dbReference type="EMBL" id="VUNI01000014">
    <property type="protein sequence ID" value="MST75164.1"/>
    <property type="molecule type" value="Genomic_DNA"/>
</dbReference>
<keyword evidence="3" id="KW-1185">Reference proteome</keyword>
<dbReference type="Proteomes" id="UP000474024">
    <property type="component" value="Unassembled WGS sequence"/>
</dbReference>
<sequence>MKKKGIWFALLVGTAVIVAEMALSHAKVLKQLEREQTGSAGYEEELLLSAGQLLEDYPYSINVQPQKLTEKKAKEFLKQAEAEIDATFYMEGETADYVTLDVQPQKSYQNGMVEAEWYFDNYEVINEEGVLNEDQLNEDALNKKEGVLLCATVMLSCEEYEEEYQFYFRAYPRPLNEKEAFLKQIALQIRGEQENKGKTYLELPQECEGVALTWKRPKQYIGIKIVIFVILGGGLLMVHKREKKKEEAKQRKELLELDYPEIVGKLTVLLGAGMSVKQAWNKISAQYCDKMQEKQKNLHPGYEEMVKTNREICDGQSEKAAYQKFAERTGIPMYRRFVRLLQQNLSKGSAGLYSLLEQETENAYIQRRNFAKKRGEEAGTKMLFPMILMLAIVMAIVLVPAVVSFQI</sequence>
<accession>A0A6L5YRR6</accession>
<protein>
    <submittedName>
        <fullName evidence="2">Secretion system protein F</fullName>
    </submittedName>
</protein>